<dbReference type="PANTHER" id="PTHR30288">
    <property type="entry name" value="FLAGELLAR CAP/ASSEMBLY PROTEIN FLID"/>
    <property type="match status" value="1"/>
</dbReference>
<comment type="subunit">
    <text evidence="2 5">Homopentamer.</text>
</comment>
<evidence type="ECO:0000256" key="2">
    <source>
        <dbReference type="ARBA" id="ARBA00011255"/>
    </source>
</evidence>
<dbReference type="InterPro" id="IPR040026">
    <property type="entry name" value="FliD"/>
</dbReference>
<dbReference type="Proteomes" id="UP001163082">
    <property type="component" value="Chromosome"/>
</dbReference>
<dbReference type="RefSeq" id="WP_264429433.1">
    <property type="nucleotide sequence ID" value="NZ_CP080627.1"/>
</dbReference>
<keyword evidence="5" id="KW-0964">Secreted</keyword>
<dbReference type="EMBL" id="CP080627">
    <property type="protein sequence ID" value="UYV18861.1"/>
    <property type="molecule type" value="Genomic_DNA"/>
</dbReference>
<evidence type="ECO:0000256" key="4">
    <source>
        <dbReference type="ARBA" id="ARBA00023143"/>
    </source>
</evidence>
<dbReference type="Pfam" id="PF07196">
    <property type="entry name" value="Flagellin_IN"/>
    <property type="match status" value="1"/>
</dbReference>
<comment type="function">
    <text evidence="5">Required for morphogenesis and for the elongation of the flagellar filament by facilitating polymerization of the flagellin monomers at the tip of growing filament. Forms a capping structure, which prevents flagellin subunits (transported through the central channel of the flagellum) from leaking out without polymerization at the distal end.</text>
</comment>
<dbReference type="PANTHER" id="PTHR30288:SF0">
    <property type="entry name" value="FLAGELLAR HOOK-ASSOCIATED PROTEIN 2"/>
    <property type="match status" value="1"/>
</dbReference>
<evidence type="ECO:0000259" key="7">
    <source>
        <dbReference type="Pfam" id="PF07195"/>
    </source>
</evidence>
<dbReference type="InterPro" id="IPR010809">
    <property type="entry name" value="FliD_C"/>
</dbReference>
<keyword evidence="8" id="KW-0966">Cell projection</keyword>
<feature type="domain" description="Flagellar hook-associated protein 2 N-terminal" evidence="6">
    <location>
        <begin position="11"/>
        <end position="105"/>
    </location>
</feature>
<dbReference type="Pfam" id="PF07195">
    <property type="entry name" value="FliD_C"/>
    <property type="match status" value="1"/>
</dbReference>
<dbReference type="InterPro" id="IPR010810">
    <property type="entry name" value="Flagellin_hook_IN_motif"/>
</dbReference>
<evidence type="ECO:0000256" key="5">
    <source>
        <dbReference type="RuleBase" id="RU362066"/>
    </source>
</evidence>
<evidence type="ECO:0000259" key="6">
    <source>
        <dbReference type="Pfam" id="PF02465"/>
    </source>
</evidence>
<accession>A0ABY6JNW3</accession>
<comment type="similarity">
    <text evidence="1 5">Belongs to the FliD family.</text>
</comment>
<organism evidence="8 9">
    <name type="scientific">Halomonas qaidamensis</name>
    <dbReference type="NCBI Taxonomy" id="2866211"/>
    <lineage>
        <taxon>Bacteria</taxon>
        <taxon>Pseudomonadati</taxon>
        <taxon>Pseudomonadota</taxon>
        <taxon>Gammaproteobacteria</taxon>
        <taxon>Oceanospirillales</taxon>
        <taxon>Halomonadaceae</taxon>
        <taxon>Halomonas</taxon>
    </lineage>
</organism>
<protein>
    <recommendedName>
        <fullName evidence="5">Flagellar hook-associated protein 2</fullName>
        <shortName evidence="5">HAP2</shortName>
    </recommendedName>
    <alternativeName>
        <fullName evidence="5">Flagellar cap protein</fullName>
    </alternativeName>
</protein>
<keyword evidence="4 5" id="KW-0975">Bacterial flagellum</keyword>
<evidence type="ECO:0000256" key="3">
    <source>
        <dbReference type="ARBA" id="ARBA00023054"/>
    </source>
</evidence>
<sequence>MATITSLGVGSGLDLNGLVDQLRNAERQKLIPITQQKNQQQTKISAFGRLQSALSRFQESVVALDDAKLFSSQKSTSSSDAVRVTTSADATAGYYDINVTQLARAGSIASNSVAMETVLAEVDATLTLDFGATYQDGVLQPSVEPLSSYSITISAGSTLATIRDQINADQNAGVSASIVNDGTGYRLALNSKDTGAVASVTGFSGVAGLSADDATYRAGTDAALQMNGISITSANNRVEGAIQGVSLDLTATGKSSVVIERDTEALKEAIQNFVSGYNELKSTLGRLTLATGDRDTAGDLVGDNTVRSIEGRLRRDLLTSVEDSELGVLSQLGLALDLRGRLGLDETKLDALIASEPDALSGFFAGTTKQGGLAGRLTGAMDELLGDKGPIQGAIENAEKRMARLDDRFIRSEAMIERTVSRYRTQFAQLDVMLGQMNSMSMYLTQQFDALSAQTVRKR</sequence>
<evidence type="ECO:0000256" key="1">
    <source>
        <dbReference type="ARBA" id="ARBA00009764"/>
    </source>
</evidence>
<feature type="domain" description="Flagellar hook-associated protein 2 C-terminal" evidence="7">
    <location>
        <begin position="219"/>
        <end position="439"/>
    </location>
</feature>
<keyword evidence="8" id="KW-0969">Cilium</keyword>
<comment type="subcellular location">
    <subcellularLocation>
        <location evidence="5">Secreted</location>
    </subcellularLocation>
    <subcellularLocation>
        <location evidence="5">Bacterial flagellum</location>
    </subcellularLocation>
</comment>
<dbReference type="InterPro" id="IPR003481">
    <property type="entry name" value="FliD_N"/>
</dbReference>
<evidence type="ECO:0000313" key="9">
    <source>
        <dbReference type="Proteomes" id="UP001163082"/>
    </source>
</evidence>
<evidence type="ECO:0000313" key="8">
    <source>
        <dbReference type="EMBL" id="UYV18861.1"/>
    </source>
</evidence>
<dbReference type="Pfam" id="PF02465">
    <property type="entry name" value="FliD_N"/>
    <property type="match status" value="1"/>
</dbReference>
<gene>
    <name evidence="8" type="primary">fliD</name>
    <name evidence="8" type="ORF">K1Y77_15625</name>
</gene>
<keyword evidence="9" id="KW-1185">Reference proteome</keyword>
<name>A0ABY6JNW3_9GAMM</name>
<keyword evidence="8" id="KW-0282">Flagellum</keyword>
<reference evidence="8 9" key="1">
    <citation type="journal article" date="2022" name="Antonie Van Leeuwenhoek">
        <title>Whole genome sequencing of the halophilic Halomonas qaidamensis XH36, a novel species strain with high ectoine production.</title>
        <authorList>
            <person name="Zhang T."/>
            <person name="Cui T."/>
            <person name="Cao Y."/>
            <person name="Li Y."/>
            <person name="Li F."/>
            <person name="Zhu D."/>
            <person name="Xing J."/>
        </authorList>
    </citation>
    <scope>NUCLEOTIDE SEQUENCE [LARGE SCALE GENOMIC DNA]</scope>
    <source>
        <strain evidence="8 9">XH36</strain>
    </source>
</reference>
<keyword evidence="3" id="KW-0175">Coiled coil</keyword>
<proteinExistence type="inferred from homology"/>